<comment type="caution">
    <text evidence="6">The sequence shown here is derived from an EMBL/GenBank/DDBJ whole genome shotgun (WGS) entry which is preliminary data.</text>
</comment>
<dbReference type="InterPro" id="IPR005119">
    <property type="entry name" value="LysR_subst-bd"/>
</dbReference>
<dbReference type="SUPFAM" id="SSF53850">
    <property type="entry name" value="Periplasmic binding protein-like II"/>
    <property type="match status" value="1"/>
</dbReference>
<dbReference type="EMBL" id="JAUHHC010000005">
    <property type="protein sequence ID" value="MDN3922110.1"/>
    <property type="molecule type" value="Genomic_DNA"/>
</dbReference>
<gene>
    <name evidence="6" type="ORF">QWJ38_17605</name>
</gene>
<keyword evidence="7" id="KW-1185">Reference proteome</keyword>
<evidence type="ECO:0000256" key="3">
    <source>
        <dbReference type="ARBA" id="ARBA00023125"/>
    </source>
</evidence>
<evidence type="ECO:0000256" key="1">
    <source>
        <dbReference type="ARBA" id="ARBA00009437"/>
    </source>
</evidence>
<keyword evidence="3" id="KW-0238">DNA-binding</keyword>
<dbReference type="SUPFAM" id="SSF46785">
    <property type="entry name" value="Winged helix' DNA-binding domain"/>
    <property type="match status" value="1"/>
</dbReference>
<keyword evidence="4" id="KW-0804">Transcription</keyword>
<comment type="similarity">
    <text evidence="1">Belongs to the LysR transcriptional regulatory family.</text>
</comment>
<accession>A0ABT8DXG0</accession>
<evidence type="ECO:0000256" key="2">
    <source>
        <dbReference type="ARBA" id="ARBA00023015"/>
    </source>
</evidence>
<sequence length="292" mass="32137">METSYLDTFVLVVESGSMSEAARRLELTPAAVAHQLKLLEQELGTRLLVRAGRTVVPTEAGHRLVDKATTILLDLRNIKAAINDEAATGELKLGAINTALHSLMPEVLAGFVKVYPEARVDIRSALSVDLYDAVSRGELDAAICLHPPFALPKTMCWEQLCEEPLVVMAPAKWGQRDAHALLRDEPFIRFNRHLGGGKQADAYLRKAGITPHERFELSSLPAIAMLVDRGLGVSLAPDASVPWWRGLRVARLIVADQTYRRRFGIIWPRASVRTRLISALVAQARRAVSKAS</sequence>
<dbReference type="PROSITE" id="PS50931">
    <property type="entry name" value="HTH_LYSR"/>
    <property type="match status" value="1"/>
</dbReference>
<evidence type="ECO:0000259" key="5">
    <source>
        <dbReference type="PROSITE" id="PS50931"/>
    </source>
</evidence>
<organism evidence="6 7">
    <name type="scientific">Roseateles violae</name>
    <dbReference type="NCBI Taxonomy" id="3058042"/>
    <lineage>
        <taxon>Bacteria</taxon>
        <taxon>Pseudomonadati</taxon>
        <taxon>Pseudomonadota</taxon>
        <taxon>Betaproteobacteria</taxon>
        <taxon>Burkholderiales</taxon>
        <taxon>Sphaerotilaceae</taxon>
        <taxon>Roseateles</taxon>
    </lineage>
</organism>
<reference evidence="6 7" key="1">
    <citation type="submission" date="2023-06" db="EMBL/GenBank/DDBJ databases">
        <title>Pelomonas sp. PFR6 16S ribosomal RNA gene Genome sequencing and assembly.</title>
        <authorList>
            <person name="Woo H."/>
        </authorList>
    </citation>
    <scope>NUCLEOTIDE SEQUENCE [LARGE SCALE GENOMIC DNA]</scope>
    <source>
        <strain evidence="6 7">PFR6</strain>
    </source>
</reference>
<dbReference type="Gene3D" id="3.40.190.10">
    <property type="entry name" value="Periplasmic binding protein-like II"/>
    <property type="match status" value="2"/>
</dbReference>
<dbReference type="Gene3D" id="1.10.10.10">
    <property type="entry name" value="Winged helix-like DNA-binding domain superfamily/Winged helix DNA-binding domain"/>
    <property type="match status" value="1"/>
</dbReference>
<feature type="domain" description="HTH lysR-type" evidence="5">
    <location>
        <begin position="1"/>
        <end position="58"/>
    </location>
</feature>
<protein>
    <submittedName>
        <fullName evidence="6">LysR family transcriptional regulator</fullName>
    </submittedName>
</protein>
<proteinExistence type="inferred from homology"/>
<evidence type="ECO:0000256" key="4">
    <source>
        <dbReference type="ARBA" id="ARBA00023163"/>
    </source>
</evidence>
<dbReference type="InterPro" id="IPR036390">
    <property type="entry name" value="WH_DNA-bd_sf"/>
</dbReference>
<evidence type="ECO:0000313" key="6">
    <source>
        <dbReference type="EMBL" id="MDN3922110.1"/>
    </source>
</evidence>
<dbReference type="Proteomes" id="UP001228044">
    <property type="component" value="Unassembled WGS sequence"/>
</dbReference>
<dbReference type="Pfam" id="PF03466">
    <property type="entry name" value="LysR_substrate"/>
    <property type="match status" value="1"/>
</dbReference>
<evidence type="ECO:0000313" key="7">
    <source>
        <dbReference type="Proteomes" id="UP001228044"/>
    </source>
</evidence>
<dbReference type="PANTHER" id="PTHR30346">
    <property type="entry name" value="TRANSCRIPTIONAL DUAL REGULATOR HCAR-RELATED"/>
    <property type="match status" value="1"/>
</dbReference>
<dbReference type="RefSeq" id="WP_290360427.1">
    <property type="nucleotide sequence ID" value="NZ_JAUHHC010000005.1"/>
</dbReference>
<name>A0ABT8DXG0_9BURK</name>
<dbReference type="PANTHER" id="PTHR30346:SF28">
    <property type="entry name" value="HTH-TYPE TRANSCRIPTIONAL REGULATOR CYNR"/>
    <property type="match status" value="1"/>
</dbReference>
<dbReference type="InterPro" id="IPR000847">
    <property type="entry name" value="LysR_HTH_N"/>
</dbReference>
<dbReference type="Pfam" id="PF00126">
    <property type="entry name" value="HTH_1"/>
    <property type="match status" value="1"/>
</dbReference>
<dbReference type="InterPro" id="IPR036388">
    <property type="entry name" value="WH-like_DNA-bd_sf"/>
</dbReference>
<keyword evidence="2" id="KW-0805">Transcription regulation</keyword>